<dbReference type="RefSeq" id="WP_367407917.1">
    <property type="nucleotide sequence ID" value="NZ_JARNBH010000027.1"/>
</dbReference>
<reference evidence="1 2" key="1">
    <citation type="submission" date="2023-03" db="EMBL/GenBank/DDBJ databases">
        <title>Bacillus Genome Sequencing.</title>
        <authorList>
            <person name="Dunlap C."/>
        </authorList>
    </citation>
    <scope>NUCLEOTIDE SEQUENCE [LARGE SCALE GENOMIC DNA]</scope>
    <source>
        <strain evidence="1 2">B-41290</strain>
    </source>
</reference>
<organism evidence="1 2">
    <name type="scientific">Peribacillus castrilensis</name>
    <dbReference type="NCBI Taxonomy" id="2897690"/>
    <lineage>
        <taxon>Bacteria</taxon>
        <taxon>Bacillati</taxon>
        <taxon>Bacillota</taxon>
        <taxon>Bacilli</taxon>
        <taxon>Bacillales</taxon>
        <taxon>Bacillaceae</taxon>
        <taxon>Peribacillus</taxon>
    </lineage>
</organism>
<protein>
    <submittedName>
        <fullName evidence="1">Uncharacterized protein</fullName>
    </submittedName>
</protein>
<dbReference type="EMBL" id="JARNBH010000027">
    <property type="protein sequence ID" value="MEC0276048.1"/>
    <property type="molecule type" value="Genomic_DNA"/>
</dbReference>
<proteinExistence type="predicted"/>
<sequence length="40" mass="4262">MKSMKIFVPLAIANQITSKNSECIQASIVVEVASGIPTIE</sequence>
<accession>A0AAW9NCA4</accession>
<keyword evidence="2" id="KW-1185">Reference proteome</keyword>
<name>A0AAW9NCA4_9BACI</name>
<evidence type="ECO:0000313" key="2">
    <source>
        <dbReference type="Proteomes" id="UP001307168"/>
    </source>
</evidence>
<dbReference type="Proteomes" id="UP001307168">
    <property type="component" value="Unassembled WGS sequence"/>
</dbReference>
<evidence type="ECO:0000313" key="1">
    <source>
        <dbReference type="EMBL" id="MEC0276048.1"/>
    </source>
</evidence>
<dbReference type="Gene3D" id="3.40.50.720">
    <property type="entry name" value="NAD(P)-binding Rossmann-like Domain"/>
    <property type="match status" value="1"/>
</dbReference>
<gene>
    <name evidence="1" type="ORF">P4706_23745</name>
</gene>
<dbReference type="AlphaFoldDB" id="A0AAW9NCA4"/>
<comment type="caution">
    <text evidence="1">The sequence shown here is derived from an EMBL/GenBank/DDBJ whole genome shotgun (WGS) entry which is preliminary data.</text>
</comment>